<comment type="caution">
    <text evidence="1">The sequence shown here is derived from an EMBL/GenBank/DDBJ whole genome shotgun (WGS) entry which is preliminary data.</text>
</comment>
<dbReference type="EMBL" id="REGN01006122">
    <property type="protein sequence ID" value="RNA10757.1"/>
    <property type="molecule type" value="Genomic_DNA"/>
</dbReference>
<evidence type="ECO:0000313" key="1">
    <source>
        <dbReference type="EMBL" id="RNA10757.1"/>
    </source>
</evidence>
<sequence>MINENNSKTKSNLEYKFNIPSYLNECSLFLDKCLLKFFTSTYEINHISIVLGKKLSRQAEEN</sequence>
<dbReference type="Proteomes" id="UP000276133">
    <property type="component" value="Unassembled WGS sequence"/>
</dbReference>
<organism evidence="1 2">
    <name type="scientific">Brachionus plicatilis</name>
    <name type="common">Marine rotifer</name>
    <name type="synonym">Brachionus muelleri</name>
    <dbReference type="NCBI Taxonomy" id="10195"/>
    <lineage>
        <taxon>Eukaryota</taxon>
        <taxon>Metazoa</taxon>
        <taxon>Spiralia</taxon>
        <taxon>Gnathifera</taxon>
        <taxon>Rotifera</taxon>
        <taxon>Eurotatoria</taxon>
        <taxon>Monogononta</taxon>
        <taxon>Pseudotrocha</taxon>
        <taxon>Ploima</taxon>
        <taxon>Brachionidae</taxon>
        <taxon>Brachionus</taxon>
    </lineage>
</organism>
<protein>
    <submittedName>
        <fullName evidence="1">Uncharacterized protein</fullName>
    </submittedName>
</protein>
<keyword evidence="2" id="KW-1185">Reference proteome</keyword>
<reference evidence="1 2" key="1">
    <citation type="journal article" date="2018" name="Sci. Rep.">
        <title>Genomic signatures of local adaptation to the degree of environmental predictability in rotifers.</title>
        <authorList>
            <person name="Franch-Gras L."/>
            <person name="Hahn C."/>
            <person name="Garcia-Roger E.M."/>
            <person name="Carmona M.J."/>
            <person name="Serra M."/>
            <person name="Gomez A."/>
        </authorList>
    </citation>
    <scope>NUCLEOTIDE SEQUENCE [LARGE SCALE GENOMIC DNA]</scope>
    <source>
        <strain evidence="1">HYR1</strain>
    </source>
</reference>
<name>A0A3M7QH34_BRAPC</name>
<dbReference type="AlphaFoldDB" id="A0A3M7QH34"/>
<evidence type="ECO:0000313" key="2">
    <source>
        <dbReference type="Proteomes" id="UP000276133"/>
    </source>
</evidence>
<accession>A0A3M7QH34</accession>
<gene>
    <name evidence="1" type="ORF">BpHYR1_002718</name>
</gene>
<proteinExistence type="predicted"/>